<evidence type="ECO:0000256" key="1">
    <source>
        <dbReference type="ARBA" id="ARBA00000815"/>
    </source>
</evidence>
<dbReference type="OMA" id="THFISNM"/>
<dbReference type="GO" id="GO:0000287">
    <property type="term" value="F:magnesium ion binding"/>
    <property type="evidence" value="ECO:0007669"/>
    <property type="project" value="InterPro"/>
</dbReference>
<sequence>MAPFFHQIQGLDKPSVYIIDPVGLREKLCRIYEAGPDKLQIVTDFDKTLTKFIMNGTQGCTVHGVLETSKYFPESYREKCLALRNHYHPIELSGISPEEKGPLMVEWWTKAHDLITELNLKKEDLPKILRDANIGLRDGVEWLFVKTYEKNVPVFILSGGLGDIIEEVIKQQSHLFDNVTVMANYMKFNEEGVMVGLQDELISSNNKREQTRSHPYFEKHKDRTNVVVMGDLIQDTDVVGSLKAPENVLTIGLLNEKVDERLSAYKEAFDVVVVDDHSIEVVDEVLMQLLHQQ</sequence>
<dbReference type="PANTHER" id="PTHR13045">
    <property type="entry name" value="5'-NUCLEOTIDASE"/>
    <property type="match status" value="1"/>
</dbReference>
<protein>
    <recommendedName>
        <fullName evidence="3">5'-nucleotidase</fullName>
        <ecNumber evidence="3">3.1.3.5</ecNumber>
    </recommendedName>
</protein>
<evidence type="ECO:0000313" key="9">
    <source>
        <dbReference type="EMBL" id="EDO37410.1"/>
    </source>
</evidence>
<dbReference type="KEGG" id="nve:5508893"/>
<dbReference type="EC" id="3.1.3.5" evidence="3"/>
<dbReference type="SFLD" id="SFLDS00003">
    <property type="entry name" value="Haloacid_Dehalogenase"/>
    <property type="match status" value="1"/>
</dbReference>
<dbReference type="GO" id="GO:0009117">
    <property type="term" value="P:nucleotide metabolic process"/>
    <property type="evidence" value="ECO:0007669"/>
    <property type="project" value="UniProtKB-KW"/>
</dbReference>
<dbReference type="eggNOG" id="KOG3128">
    <property type="taxonomic scope" value="Eukaryota"/>
</dbReference>
<dbReference type="InterPro" id="IPR006434">
    <property type="entry name" value="Pyrimidine_nucleotidase_eu"/>
</dbReference>
<evidence type="ECO:0000256" key="4">
    <source>
        <dbReference type="ARBA" id="ARBA00022723"/>
    </source>
</evidence>
<keyword evidence="4" id="KW-0479">Metal-binding</keyword>
<dbReference type="GO" id="GO:0008253">
    <property type="term" value="F:5'-nucleotidase activity"/>
    <property type="evidence" value="ECO:0000318"/>
    <property type="project" value="GO_Central"/>
</dbReference>
<keyword evidence="5" id="KW-0547">Nucleotide-binding</keyword>
<dbReference type="FunFam" id="1.10.150.340:FF:000001">
    <property type="entry name" value="Cytosolic 5-nucleotidase 3-like"/>
    <property type="match status" value="1"/>
</dbReference>
<comment type="catalytic activity">
    <reaction evidence="1">
        <text>a ribonucleoside 5'-phosphate + H2O = a ribonucleoside + phosphate</text>
        <dbReference type="Rhea" id="RHEA:12484"/>
        <dbReference type="ChEBI" id="CHEBI:15377"/>
        <dbReference type="ChEBI" id="CHEBI:18254"/>
        <dbReference type="ChEBI" id="CHEBI:43474"/>
        <dbReference type="ChEBI" id="CHEBI:58043"/>
        <dbReference type="EC" id="3.1.3.5"/>
    </reaction>
</comment>
<gene>
    <name evidence="9" type="ORF">NEMVEDRAFT_v1g116849</name>
</gene>
<dbReference type="PANTHER" id="PTHR13045:SF0">
    <property type="entry name" value="7-METHYLGUANOSINE PHOSPHATE-SPECIFIC 5'-NUCLEOTIDASE"/>
    <property type="match status" value="1"/>
</dbReference>
<dbReference type="STRING" id="45351.A7SFU1"/>
<evidence type="ECO:0000256" key="2">
    <source>
        <dbReference type="ARBA" id="ARBA00008389"/>
    </source>
</evidence>
<dbReference type="GO" id="GO:0005737">
    <property type="term" value="C:cytoplasm"/>
    <property type="evidence" value="ECO:0000318"/>
    <property type="project" value="GO_Central"/>
</dbReference>
<dbReference type="SUPFAM" id="SSF56784">
    <property type="entry name" value="HAD-like"/>
    <property type="match status" value="1"/>
</dbReference>
<dbReference type="FunCoup" id="A7SFU1">
    <property type="interactions" value="277"/>
</dbReference>
<dbReference type="HOGENOM" id="CLU_048584_0_2_1"/>
<evidence type="ECO:0000256" key="8">
    <source>
        <dbReference type="ARBA" id="ARBA00023080"/>
    </source>
</evidence>
<evidence type="ECO:0000256" key="7">
    <source>
        <dbReference type="ARBA" id="ARBA00022842"/>
    </source>
</evidence>
<dbReference type="OrthoDB" id="10014216at2759"/>
<dbReference type="Gene3D" id="1.10.150.340">
    <property type="entry name" value="Pyrimidine 5'-nucleotidase (UMPH-1), N-terminal domain"/>
    <property type="match status" value="1"/>
</dbReference>
<keyword evidence="10" id="KW-1185">Reference proteome</keyword>
<name>A7SFU1_NEMVE</name>
<reference evidence="9 10" key="1">
    <citation type="journal article" date="2007" name="Science">
        <title>Sea anemone genome reveals ancestral eumetazoan gene repertoire and genomic organization.</title>
        <authorList>
            <person name="Putnam N.H."/>
            <person name="Srivastava M."/>
            <person name="Hellsten U."/>
            <person name="Dirks B."/>
            <person name="Chapman J."/>
            <person name="Salamov A."/>
            <person name="Terry A."/>
            <person name="Shapiro H."/>
            <person name="Lindquist E."/>
            <person name="Kapitonov V.V."/>
            <person name="Jurka J."/>
            <person name="Genikhovich G."/>
            <person name="Grigoriev I.V."/>
            <person name="Lucas S.M."/>
            <person name="Steele R.E."/>
            <person name="Finnerty J.R."/>
            <person name="Technau U."/>
            <person name="Martindale M.Q."/>
            <person name="Rokhsar D.S."/>
        </authorList>
    </citation>
    <scope>NUCLEOTIDE SEQUENCE [LARGE SCALE GENOMIC DNA]</scope>
    <source>
        <strain evidence="10">CH2 X CH6</strain>
    </source>
</reference>
<dbReference type="AlphaFoldDB" id="A7SFU1"/>
<keyword evidence="6" id="KW-0378">Hydrolase</keyword>
<dbReference type="PhylomeDB" id="A7SFU1"/>
<comment type="similarity">
    <text evidence="2">Belongs to the pyrimidine 5'-nucleotidase family.</text>
</comment>
<evidence type="ECO:0000256" key="5">
    <source>
        <dbReference type="ARBA" id="ARBA00022741"/>
    </source>
</evidence>
<evidence type="ECO:0000256" key="6">
    <source>
        <dbReference type="ARBA" id="ARBA00022801"/>
    </source>
</evidence>
<dbReference type="Proteomes" id="UP000001593">
    <property type="component" value="Unassembled WGS sequence"/>
</dbReference>
<dbReference type="Gene3D" id="3.40.50.1000">
    <property type="entry name" value="HAD superfamily/HAD-like"/>
    <property type="match status" value="1"/>
</dbReference>
<organism evidence="9 10">
    <name type="scientific">Nematostella vectensis</name>
    <name type="common">Starlet sea anemone</name>
    <dbReference type="NCBI Taxonomy" id="45351"/>
    <lineage>
        <taxon>Eukaryota</taxon>
        <taxon>Metazoa</taxon>
        <taxon>Cnidaria</taxon>
        <taxon>Anthozoa</taxon>
        <taxon>Hexacorallia</taxon>
        <taxon>Actiniaria</taxon>
        <taxon>Edwardsiidae</taxon>
        <taxon>Nematostella</taxon>
    </lineage>
</organism>
<proteinExistence type="inferred from homology"/>
<keyword evidence="8" id="KW-0546">Nucleotide metabolism</keyword>
<keyword evidence="7" id="KW-0460">Magnesium</keyword>
<accession>A7SFU1</accession>
<dbReference type="GO" id="GO:0000166">
    <property type="term" value="F:nucleotide binding"/>
    <property type="evidence" value="ECO:0007669"/>
    <property type="project" value="UniProtKB-KW"/>
</dbReference>
<dbReference type="InParanoid" id="A7SFU1"/>
<dbReference type="InterPro" id="IPR023214">
    <property type="entry name" value="HAD_sf"/>
</dbReference>
<dbReference type="Pfam" id="PF05822">
    <property type="entry name" value="UMPH-1"/>
    <property type="match status" value="1"/>
</dbReference>
<evidence type="ECO:0000256" key="3">
    <source>
        <dbReference type="ARBA" id="ARBA00012643"/>
    </source>
</evidence>
<evidence type="ECO:0000313" key="10">
    <source>
        <dbReference type="Proteomes" id="UP000001593"/>
    </source>
</evidence>
<dbReference type="InterPro" id="IPR036412">
    <property type="entry name" value="HAD-like_sf"/>
</dbReference>
<dbReference type="EMBL" id="DS469647">
    <property type="protein sequence ID" value="EDO37410.1"/>
    <property type="molecule type" value="Genomic_DNA"/>
</dbReference>
<dbReference type="SFLD" id="SFLDG01128">
    <property type="entry name" value="C1.4:_5'-Nucleotidase_Like"/>
    <property type="match status" value="1"/>
</dbReference>